<dbReference type="AlphaFoldDB" id="A0A5P8E671"/>
<reference evidence="1 2" key="1">
    <citation type="submission" date="2018-11" db="EMBL/GenBank/DDBJ databases">
        <authorList>
            <person name="Na S.W."/>
            <person name="Baik M."/>
        </authorList>
    </citation>
    <scope>NUCLEOTIDE SEQUENCE [LARGE SCALE GENOMIC DNA]</scope>
    <source>
        <strain evidence="1 2">E39</strain>
    </source>
</reference>
<dbReference type="KEGG" id="alq:C7Y71_005000"/>
<gene>
    <name evidence="1" type="ORF">C7Y71_005000</name>
</gene>
<sequence length="66" mass="7445">MLIQLSEVVATPGVDEVIDDNIMRDVNDRLSFKTCVVNFFDFSNFVNFKQVELAKPGVLIDAKLPK</sequence>
<name>A0A5P8E671_9BACT</name>
<accession>A0A5P8E671</accession>
<dbReference type="EMBL" id="CP033459">
    <property type="protein sequence ID" value="QFQ12424.1"/>
    <property type="molecule type" value="Genomic_DNA"/>
</dbReference>
<evidence type="ECO:0000313" key="1">
    <source>
        <dbReference type="EMBL" id="QFQ12424.1"/>
    </source>
</evidence>
<organism evidence="1 2">
    <name type="scientific">Pseudoprevotella muciniphila</name>
    <dbReference type="NCBI Taxonomy" id="2133944"/>
    <lineage>
        <taxon>Bacteria</taxon>
        <taxon>Pseudomonadati</taxon>
        <taxon>Bacteroidota</taxon>
        <taxon>Bacteroidia</taxon>
        <taxon>Bacteroidales</taxon>
        <taxon>Prevotellaceae</taxon>
        <taxon>Pseudoprevotella</taxon>
    </lineage>
</organism>
<proteinExistence type="predicted"/>
<protein>
    <submittedName>
        <fullName evidence="1">Uncharacterized protein</fullName>
    </submittedName>
</protein>
<dbReference type="Proteomes" id="UP000249375">
    <property type="component" value="Chromosome"/>
</dbReference>
<keyword evidence="2" id="KW-1185">Reference proteome</keyword>
<evidence type="ECO:0000313" key="2">
    <source>
        <dbReference type="Proteomes" id="UP000249375"/>
    </source>
</evidence>